<evidence type="ECO:0000313" key="2">
    <source>
        <dbReference type="EMBL" id="KZR96279.1"/>
    </source>
</evidence>
<dbReference type="AlphaFoldDB" id="A0A164DZT8"/>
<dbReference type="PROSITE" id="PS50994">
    <property type="entry name" value="INTEGRASE"/>
    <property type="match status" value="1"/>
</dbReference>
<evidence type="ECO:0000313" key="3">
    <source>
        <dbReference type="Proteomes" id="UP000076858"/>
    </source>
</evidence>
<feature type="non-terminal residue" evidence="2">
    <location>
        <position position="135"/>
    </location>
</feature>
<keyword evidence="3" id="KW-1185">Reference proteome</keyword>
<sequence>SIVAVDYLTKWAICKAVPSASSKELVDFFVKRVVLQHGAPFFLISDRGNCLTSSFSEELFKAMQTNHLVTAAYHPQCNGLVERYNHTFAEMLSMYVNSCHNDWDDYVDFVTFAYNTSKQESTGVTPFFLLYGREA</sequence>
<dbReference type="Gene3D" id="3.30.420.10">
    <property type="entry name" value="Ribonuclease H-like superfamily/Ribonuclease H"/>
    <property type="match status" value="1"/>
</dbReference>
<organism evidence="2 3">
    <name type="scientific">Daphnia magna</name>
    <dbReference type="NCBI Taxonomy" id="35525"/>
    <lineage>
        <taxon>Eukaryota</taxon>
        <taxon>Metazoa</taxon>
        <taxon>Ecdysozoa</taxon>
        <taxon>Arthropoda</taxon>
        <taxon>Crustacea</taxon>
        <taxon>Branchiopoda</taxon>
        <taxon>Diplostraca</taxon>
        <taxon>Cladocera</taxon>
        <taxon>Anomopoda</taxon>
        <taxon>Daphniidae</taxon>
        <taxon>Daphnia</taxon>
    </lineage>
</organism>
<dbReference type="PANTHER" id="PTHR37984">
    <property type="entry name" value="PROTEIN CBG26694"/>
    <property type="match status" value="1"/>
</dbReference>
<dbReference type="Proteomes" id="UP000076858">
    <property type="component" value="Unassembled WGS sequence"/>
</dbReference>
<comment type="caution">
    <text evidence="2">The sequence shown here is derived from an EMBL/GenBank/DDBJ whole genome shotgun (WGS) entry which is preliminary data.</text>
</comment>
<name>A0A164DZT8_9CRUS</name>
<proteinExistence type="predicted"/>
<dbReference type="GO" id="GO:0015074">
    <property type="term" value="P:DNA integration"/>
    <property type="evidence" value="ECO:0007669"/>
    <property type="project" value="InterPro"/>
</dbReference>
<protein>
    <recommendedName>
        <fullName evidence="1">Integrase catalytic domain-containing protein</fullName>
    </recommendedName>
</protein>
<evidence type="ECO:0000259" key="1">
    <source>
        <dbReference type="PROSITE" id="PS50994"/>
    </source>
</evidence>
<dbReference type="InterPro" id="IPR036397">
    <property type="entry name" value="RNaseH_sf"/>
</dbReference>
<feature type="domain" description="Integrase catalytic" evidence="1">
    <location>
        <begin position="1"/>
        <end position="134"/>
    </location>
</feature>
<dbReference type="InterPro" id="IPR012337">
    <property type="entry name" value="RNaseH-like_sf"/>
</dbReference>
<gene>
    <name evidence="2" type="ORF">APZ42_009472</name>
</gene>
<dbReference type="InterPro" id="IPR050951">
    <property type="entry name" value="Retrovirus_Pol_polyprotein"/>
</dbReference>
<dbReference type="EMBL" id="LRGB01025489">
    <property type="protein sequence ID" value="KZR96279.1"/>
    <property type="molecule type" value="Genomic_DNA"/>
</dbReference>
<dbReference type="PANTHER" id="PTHR37984:SF5">
    <property type="entry name" value="PROTEIN NYNRIN-LIKE"/>
    <property type="match status" value="1"/>
</dbReference>
<feature type="non-terminal residue" evidence="2">
    <location>
        <position position="1"/>
    </location>
</feature>
<accession>A0A164DZT8</accession>
<dbReference type="InterPro" id="IPR001584">
    <property type="entry name" value="Integrase_cat-core"/>
</dbReference>
<dbReference type="GO" id="GO:0003676">
    <property type="term" value="F:nucleic acid binding"/>
    <property type="evidence" value="ECO:0007669"/>
    <property type="project" value="InterPro"/>
</dbReference>
<reference evidence="2 3" key="1">
    <citation type="submission" date="2016-03" db="EMBL/GenBank/DDBJ databases">
        <title>EvidentialGene: Evidence-directed Construction of Genes on Genomes.</title>
        <authorList>
            <person name="Gilbert D.G."/>
            <person name="Choi J.-H."/>
            <person name="Mockaitis K."/>
            <person name="Colbourne J."/>
            <person name="Pfrender M."/>
        </authorList>
    </citation>
    <scope>NUCLEOTIDE SEQUENCE [LARGE SCALE GENOMIC DNA]</scope>
    <source>
        <strain evidence="2 3">Xinb3</strain>
        <tissue evidence="2">Complete organism</tissue>
    </source>
</reference>
<dbReference type="SUPFAM" id="SSF53098">
    <property type="entry name" value="Ribonuclease H-like"/>
    <property type="match status" value="1"/>
</dbReference>